<dbReference type="AlphaFoldDB" id="A0A835A280"/>
<dbReference type="CDD" id="cd04051">
    <property type="entry name" value="C2_SRC2_like"/>
    <property type="match status" value="1"/>
</dbReference>
<organism evidence="2 3">
    <name type="scientific">Tetracentron sinense</name>
    <name type="common">Spur-leaf</name>
    <dbReference type="NCBI Taxonomy" id="13715"/>
    <lineage>
        <taxon>Eukaryota</taxon>
        <taxon>Viridiplantae</taxon>
        <taxon>Streptophyta</taxon>
        <taxon>Embryophyta</taxon>
        <taxon>Tracheophyta</taxon>
        <taxon>Spermatophyta</taxon>
        <taxon>Magnoliopsida</taxon>
        <taxon>Trochodendrales</taxon>
        <taxon>Trochodendraceae</taxon>
        <taxon>Tetracentron</taxon>
    </lineage>
</organism>
<comment type="caution">
    <text evidence="2">The sequence shown here is derived from an EMBL/GenBank/DDBJ whole genome shotgun (WGS) entry which is preliminary data.</text>
</comment>
<dbReference type="SMART" id="SM00239">
    <property type="entry name" value="C2"/>
    <property type="match status" value="1"/>
</dbReference>
<protein>
    <recommendedName>
        <fullName evidence="1">C2 domain-containing protein</fullName>
    </recommendedName>
</protein>
<dbReference type="InterPro" id="IPR044750">
    <property type="entry name" value="C2_SRC2/BAP"/>
</dbReference>
<name>A0A835A280_TETSI</name>
<dbReference type="PANTHER" id="PTHR32246:SF17">
    <property type="entry name" value="BON1-ASSOCIATED PROTEIN 2"/>
    <property type="match status" value="1"/>
</dbReference>
<proteinExistence type="predicted"/>
<accession>A0A835A280</accession>
<dbReference type="Gene3D" id="2.60.40.150">
    <property type="entry name" value="C2 domain"/>
    <property type="match status" value="1"/>
</dbReference>
<reference evidence="2 3" key="1">
    <citation type="submission" date="2020-04" db="EMBL/GenBank/DDBJ databases">
        <title>Plant Genome Project.</title>
        <authorList>
            <person name="Zhang R.-G."/>
        </authorList>
    </citation>
    <scope>NUCLEOTIDE SEQUENCE [LARGE SCALE GENOMIC DNA]</scope>
    <source>
        <strain evidence="2">YNK0</strain>
        <tissue evidence="2">Leaf</tissue>
    </source>
</reference>
<dbReference type="InterPro" id="IPR035892">
    <property type="entry name" value="C2_domain_sf"/>
</dbReference>
<dbReference type="GO" id="GO:0006952">
    <property type="term" value="P:defense response"/>
    <property type="evidence" value="ECO:0007669"/>
    <property type="project" value="InterPro"/>
</dbReference>
<evidence type="ECO:0000259" key="1">
    <source>
        <dbReference type="PROSITE" id="PS50004"/>
    </source>
</evidence>
<dbReference type="Pfam" id="PF00168">
    <property type="entry name" value="C2"/>
    <property type="match status" value="1"/>
</dbReference>
<evidence type="ECO:0000313" key="2">
    <source>
        <dbReference type="EMBL" id="KAF8413121.1"/>
    </source>
</evidence>
<gene>
    <name evidence="2" type="ORF">HHK36_001097</name>
</gene>
<sequence length="206" mass="22505">MEKQSCSLDITVISAEGLSLNRHSIKKNTFVTVKTDPNNSQSTKMDTEGGSYPSWNEKLALELPCNARMVTVEVQCKTSSGVRTVGTANIPVSDFIGNHTPANYLHFLSYRLRERDGERNGIVNLSVKVKGQEYVDFSARPWCGFQASERPWSGFQAADQRPWSGGQAGDQKNWGGIVAGMPWSGGQTTKTNSGGIVTGFPVLKCR</sequence>
<dbReference type="Proteomes" id="UP000655225">
    <property type="component" value="Unassembled WGS sequence"/>
</dbReference>
<dbReference type="PROSITE" id="PS50004">
    <property type="entry name" value="C2"/>
    <property type="match status" value="1"/>
</dbReference>
<dbReference type="PANTHER" id="PTHR32246">
    <property type="entry name" value="INGRESSION PROTEIN FIC1"/>
    <property type="match status" value="1"/>
</dbReference>
<dbReference type="InterPro" id="IPR000008">
    <property type="entry name" value="C2_dom"/>
</dbReference>
<keyword evidence="3" id="KW-1185">Reference proteome</keyword>
<evidence type="ECO:0000313" key="3">
    <source>
        <dbReference type="Proteomes" id="UP000655225"/>
    </source>
</evidence>
<dbReference type="SUPFAM" id="SSF49562">
    <property type="entry name" value="C2 domain (Calcium/lipid-binding domain, CaLB)"/>
    <property type="match status" value="1"/>
</dbReference>
<dbReference type="OrthoDB" id="884464at2759"/>
<dbReference type="OMA" id="PLCHGAY"/>
<feature type="domain" description="C2" evidence="1">
    <location>
        <begin position="1"/>
        <end position="106"/>
    </location>
</feature>
<dbReference type="EMBL" id="JABCRI010000001">
    <property type="protein sequence ID" value="KAF8413121.1"/>
    <property type="molecule type" value="Genomic_DNA"/>
</dbReference>